<feature type="domain" description="Methyl-accepting transducer" evidence="4">
    <location>
        <begin position="146"/>
        <end position="382"/>
    </location>
</feature>
<comment type="caution">
    <text evidence="5">The sequence shown here is derived from an EMBL/GenBank/DDBJ whole genome shotgun (WGS) entry which is preliminary data.</text>
</comment>
<keyword evidence="3" id="KW-0472">Membrane</keyword>
<proteinExistence type="predicted"/>
<protein>
    <recommendedName>
        <fullName evidence="4">Methyl-accepting transducer domain-containing protein</fullName>
    </recommendedName>
</protein>
<dbReference type="PROSITE" id="PS50111">
    <property type="entry name" value="CHEMOTAXIS_TRANSDUC_2"/>
    <property type="match status" value="1"/>
</dbReference>
<dbReference type="PANTHER" id="PTHR32089">
    <property type="entry name" value="METHYL-ACCEPTING CHEMOTAXIS PROTEIN MCPB"/>
    <property type="match status" value="1"/>
</dbReference>
<reference evidence="5 6" key="2">
    <citation type="submission" date="2008-11" db="EMBL/GenBank/DDBJ databases">
        <authorList>
            <person name="Fulton L."/>
            <person name="Clifton S."/>
            <person name="Fulton B."/>
            <person name="Xu J."/>
            <person name="Minx P."/>
            <person name="Pepin K.H."/>
            <person name="Johnson M."/>
            <person name="Bhonagiri V."/>
            <person name="Nash W.E."/>
            <person name="Mardis E.R."/>
            <person name="Wilson R.K."/>
        </authorList>
    </citation>
    <scope>NUCLEOTIDE SEQUENCE [LARGE SCALE GENOMIC DNA]</scope>
    <source>
        <strain evidence="5 6">ATCC 43243</strain>
    </source>
</reference>
<feature type="transmembrane region" description="Helical" evidence="3">
    <location>
        <begin position="46"/>
        <end position="70"/>
    </location>
</feature>
<evidence type="ECO:0000313" key="5">
    <source>
        <dbReference type="EMBL" id="EEC58208.1"/>
    </source>
</evidence>
<accession>B7AR86</accession>
<dbReference type="SMART" id="SM00283">
    <property type="entry name" value="MA"/>
    <property type="match status" value="1"/>
</dbReference>
<feature type="transmembrane region" description="Helical" evidence="3">
    <location>
        <begin position="21"/>
        <end position="40"/>
    </location>
</feature>
<dbReference type="Proteomes" id="UP000003136">
    <property type="component" value="Unassembled WGS sequence"/>
</dbReference>
<dbReference type="SUPFAM" id="SSF58104">
    <property type="entry name" value="Methyl-accepting chemotaxis protein (MCP) signaling domain"/>
    <property type="match status" value="1"/>
</dbReference>
<reference evidence="5 6" key="1">
    <citation type="submission" date="2008-11" db="EMBL/GenBank/DDBJ databases">
        <title>Draft genome sequence of Bacteroides pectinophilus (ATCC 43243).</title>
        <authorList>
            <person name="Sudarsanam P."/>
            <person name="Ley R."/>
            <person name="Guruge J."/>
            <person name="Turnbaugh P.J."/>
            <person name="Mahowald M."/>
            <person name="Liep D."/>
            <person name="Gordon J."/>
        </authorList>
    </citation>
    <scope>NUCLEOTIDE SEQUENCE [LARGE SCALE GENOMIC DNA]</scope>
    <source>
        <strain evidence="5 6">ATCC 43243</strain>
    </source>
</reference>
<keyword evidence="3" id="KW-0812">Transmembrane</keyword>
<evidence type="ECO:0000256" key="2">
    <source>
        <dbReference type="PROSITE-ProRule" id="PRU00284"/>
    </source>
</evidence>
<dbReference type="HOGENOM" id="CLU_000445_107_18_9"/>
<organism evidence="5 6">
    <name type="scientific">[Bacteroides] pectinophilus ATCC 43243</name>
    <dbReference type="NCBI Taxonomy" id="483218"/>
    <lineage>
        <taxon>Bacteria</taxon>
        <taxon>Bacillati</taxon>
        <taxon>Bacillota</taxon>
        <taxon>Clostridia</taxon>
        <taxon>Eubacteriales</taxon>
    </lineage>
</organism>
<evidence type="ECO:0000256" key="3">
    <source>
        <dbReference type="SAM" id="Phobius"/>
    </source>
</evidence>
<dbReference type="GO" id="GO:0007165">
    <property type="term" value="P:signal transduction"/>
    <property type="evidence" value="ECO:0007669"/>
    <property type="project" value="UniProtKB-KW"/>
</dbReference>
<dbReference type="Pfam" id="PF00015">
    <property type="entry name" value="MCPsignal"/>
    <property type="match status" value="1"/>
</dbReference>
<sequence length="445" mass="47896">MRMHGMEADMNSNKGSRIAKAVAPAIVVLTVMILWQVIVLELLEKGIINTLIAFILQTVLIAAVAILVILMAKSIVDQIKAASDGTGQAENSKFAQKADKLARRDDSLGELVRTIRKAASSFAGIVGGINVATKELGEVSEEFNAIFTDMQNSLGMTNESVSLIAKNTIAQADKTNRIKDRIDEISRSISGISDNVNALTVSADKMEECNSNAEEIINKLIEISVQCKEAIEDVRKQADLTNQSAQQIQTVTEIIADISSQTNLLALNASIEAARAGENGKGFAVVAEQIRVLADQSRESTQKINTLVTDLIGNSDVSVQITERVSEAVVEQNNKIKETEEIFKTLNNEVGQVGNAISGIGTEVNDLKNSSDEIGAGIESLTEFADQNAESAKITTDKMEDLKKTVDGCTQATDKVVSVSERLVSFVKDAENAGSRVTQVRKNLK</sequence>
<dbReference type="STRING" id="483218.BACPEC_01196"/>
<dbReference type="AlphaFoldDB" id="B7AR86"/>
<dbReference type="GO" id="GO:0016020">
    <property type="term" value="C:membrane"/>
    <property type="evidence" value="ECO:0007669"/>
    <property type="project" value="InterPro"/>
</dbReference>
<evidence type="ECO:0000256" key="1">
    <source>
        <dbReference type="ARBA" id="ARBA00023224"/>
    </source>
</evidence>
<keyword evidence="1 2" id="KW-0807">Transducer</keyword>
<evidence type="ECO:0000259" key="4">
    <source>
        <dbReference type="PROSITE" id="PS50111"/>
    </source>
</evidence>
<dbReference type="InterPro" id="IPR004089">
    <property type="entry name" value="MCPsignal_dom"/>
</dbReference>
<dbReference type="Gene3D" id="1.10.287.950">
    <property type="entry name" value="Methyl-accepting chemotaxis protein"/>
    <property type="match status" value="1"/>
</dbReference>
<gene>
    <name evidence="5" type="ORF">BACPEC_01196</name>
</gene>
<keyword evidence="3" id="KW-1133">Transmembrane helix</keyword>
<keyword evidence="6" id="KW-1185">Reference proteome</keyword>
<dbReference type="PANTHER" id="PTHR32089:SF112">
    <property type="entry name" value="LYSOZYME-LIKE PROTEIN-RELATED"/>
    <property type="match status" value="1"/>
</dbReference>
<dbReference type="eggNOG" id="COG0840">
    <property type="taxonomic scope" value="Bacteria"/>
</dbReference>
<dbReference type="EMBL" id="ABVQ01000035">
    <property type="protein sequence ID" value="EEC58208.1"/>
    <property type="molecule type" value="Genomic_DNA"/>
</dbReference>
<evidence type="ECO:0000313" key="6">
    <source>
        <dbReference type="Proteomes" id="UP000003136"/>
    </source>
</evidence>
<name>B7AR86_9FIRM</name>